<gene>
    <name evidence="3" type="primary">GNA12</name>
</gene>
<reference evidence="3" key="1">
    <citation type="submission" date="2025-08" db="UniProtKB">
        <authorList>
            <consortium name="RefSeq"/>
        </authorList>
    </citation>
    <scope>IDENTIFICATION</scope>
    <source>
        <tissue evidence="3">Spleen</tissue>
    </source>
</reference>
<sequence>MDVPGNQRLSAARGTARNSENKSPFVAQRLKEGKRRSRSALAGQRHPGSVLPRPTLSCLVPVAAAVFKKCPPSATGEARGGSGLSLPTSECFFGTLVTVGSQRPQLQTDSTKNLVTTPLSSLPQSEPGSSLFVTCVCAYIIPVVNLLQKKNSDRHRGLLPFLHHALCGVGPSTLSAEPGSSSSPHQLPLDPCAVSSTAWNRECGSEELHPRCVIFRMGSSLPSFWGWNLPHKEASGVLAWGGDPPDSVFVVCTVFLRRPPPNCLSYMHEMWELLLFVPLSRWEVAATTHHSAGALLSGREASLPRTPKQQPGAFDNENATGQTRPKKHRHRCSEQISSPCPHWCWGPGHLCQKTVLRMEPRFAFTSASHSTQQHLQTCTRDTLPSRNGCQKKRHISGHVVW</sequence>
<accession>A0A6J3Q1L3</accession>
<dbReference type="InParanoid" id="A0A6J3Q1L3"/>
<dbReference type="Proteomes" id="UP000245320">
    <property type="component" value="Chromosome 15"/>
</dbReference>
<organism evidence="2 3">
    <name type="scientific">Tursiops truncatus</name>
    <name type="common">Atlantic bottle-nosed dolphin</name>
    <name type="synonym">Delphinus truncatus</name>
    <dbReference type="NCBI Taxonomy" id="9739"/>
    <lineage>
        <taxon>Eukaryota</taxon>
        <taxon>Metazoa</taxon>
        <taxon>Chordata</taxon>
        <taxon>Craniata</taxon>
        <taxon>Vertebrata</taxon>
        <taxon>Euteleostomi</taxon>
        <taxon>Mammalia</taxon>
        <taxon>Eutheria</taxon>
        <taxon>Laurasiatheria</taxon>
        <taxon>Artiodactyla</taxon>
        <taxon>Whippomorpha</taxon>
        <taxon>Cetacea</taxon>
        <taxon>Odontoceti</taxon>
        <taxon>Delphinidae</taxon>
        <taxon>Tursiops</taxon>
    </lineage>
</organism>
<evidence type="ECO:0000313" key="3">
    <source>
        <dbReference type="RefSeq" id="XP_033696220.1"/>
    </source>
</evidence>
<evidence type="ECO:0000313" key="2">
    <source>
        <dbReference type="Proteomes" id="UP000245320"/>
    </source>
</evidence>
<dbReference type="AlphaFoldDB" id="A0A6J3Q1L3"/>
<proteinExistence type="predicted"/>
<evidence type="ECO:0000256" key="1">
    <source>
        <dbReference type="SAM" id="MobiDB-lite"/>
    </source>
</evidence>
<dbReference type="CTD" id="2768"/>
<keyword evidence="2" id="KW-1185">Reference proteome</keyword>
<feature type="region of interest" description="Disordered" evidence="1">
    <location>
        <begin position="1"/>
        <end position="48"/>
    </location>
</feature>
<name>A0A6J3Q1L3_TURTR</name>
<protein>
    <submittedName>
        <fullName evidence="3">Guanine nucleotide-binding protein subunit alpha-12 isoform X1</fullName>
    </submittedName>
</protein>
<feature type="region of interest" description="Disordered" evidence="1">
    <location>
        <begin position="296"/>
        <end position="330"/>
    </location>
</feature>
<dbReference type="RefSeq" id="XP_033696220.1">
    <property type="nucleotide sequence ID" value="XM_033840329.1"/>
</dbReference>